<dbReference type="AlphaFoldDB" id="X1P637"/>
<evidence type="ECO:0000313" key="1">
    <source>
        <dbReference type="EMBL" id="GAI37921.1"/>
    </source>
</evidence>
<feature type="non-terminal residue" evidence="1">
    <location>
        <position position="1"/>
    </location>
</feature>
<dbReference type="EMBL" id="BARV01028821">
    <property type="protein sequence ID" value="GAI37921.1"/>
    <property type="molecule type" value="Genomic_DNA"/>
</dbReference>
<sequence>WRLIVGYNDNKTYCDWINDMLTLNVIHNNKAEGISDLNHVWLLLILH</sequence>
<organism evidence="1">
    <name type="scientific">marine sediment metagenome</name>
    <dbReference type="NCBI Taxonomy" id="412755"/>
    <lineage>
        <taxon>unclassified sequences</taxon>
        <taxon>metagenomes</taxon>
        <taxon>ecological metagenomes</taxon>
    </lineage>
</organism>
<gene>
    <name evidence="1" type="ORF">S06H3_46058</name>
</gene>
<comment type="caution">
    <text evidence="1">The sequence shown here is derived from an EMBL/GenBank/DDBJ whole genome shotgun (WGS) entry which is preliminary data.</text>
</comment>
<accession>X1P637</accession>
<proteinExistence type="predicted"/>
<name>X1P637_9ZZZZ</name>
<reference evidence="1" key="1">
    <citation type="journal article" date="2014" name="Front. Microbiol.">
        <title>High frequency of phylogenetically diverse reductive dehalogenase-homologous genes in deep subseafloor sedimentary metagenomes.</title>
        <authorList>
            <person name="Kawai M."/>
            <person name="Futagami T."/>
            <person name="Toyoda A."/>
            <person name="Takaki Y."/>
            <person name="Nishi S."/>
            <person name="Hori S."/>
            <person name="Arai W."/>
            <person name="Tsubouchi T."/>
            <person name="Morono Y."/>
            <person name="Uchiyama I."/>
            <person name="Ito T."/>
            <person name="Fujiyama A."/>
            <person name="Inagaki F."/>
            <person name="Takami H."/>
        </authorList>
    </citation>
    <scope>NUCLEOTIDE SEQUENCE</scope>
    <source>
        <strain evidence="1">Expedition CK06-06</strain>
    </source>
</reference>
<protein>
    <submittedName>
        <fullName evidence="1">Uncharacterized protein</fullName>
    </submittedName>
</protein>